<evidence type="ECO:0000313" key="1">
    <source>
        <dbReference type="EMBL" id="RBB31871.1"/>
    </source>
</evidence>
<accession>A0A365QGJ7</accession>
<reference evidence="1 2" key="1">
    <citation type="submission" date="2018-06" db="EMBL/GenBank/DDBJ databases">
        <title>Draft genome sequence of Burkholderia reimsis strain BE51 isolated from a French agricultural soil.</title>
        <authorList>
            <person name="Esmaeel Q."/>
        </authorList>
    </citation>
    <scope>NUCLEOTIDE SEQUENCE [LARGE SCALE GENOMIC DNA]</scope>
    <source>
        <strain evidence="1 2">BE51</strain>
    </source>
</reference>
<keyword evidence="2" id="KW-1185">Reference proteome</keyword>
<dbReference type="EMBL" id="QMFZ01000073">
    <property type="protein sequence ID" value="RBB31871.1"/>
    <property type="molecule type" value="Genomic_DNA"/>
</dbReference>
<organism evidence="1 2">
    <name type="scientific">Burkholderia reimsis</name>
    <dbReference type="NCBI Taxonomy" id="2234132"/>
    <lineage>
        <taxon>Bacteria</taxon>
        <taxon>Pseudomonadati</taxon>
        <taxon>Pseudomonadota</taxon>
        <taxon>Betaproteobacteria</taxon>
        <taxon>Burkholderiales</taxon>
        <taxon>Burkholderiaceae</taxon>
        <taxon>Burkholderia</taxon>
    </lineage>
</organism>
<dbReference type="CDD" id="cd22231">
    <property type="entry name" value="RHH_NikR_HicB-like"/>
    <property type="match status" value="1"/>
</dbReference>
<comment type="caution">
    <text evidence="1">The sequence shown here is derived from an EMBL/GenBank/DDBJ whole genome shotgun (WGS) entry which is preliminary data.</text>
</comment>
<name>A0A365QGJ7_9BURK</name>
<sequence>MEQSKIISLRLPVELLDRVDEHAEAVGGDSNRSFVLRSLIEAGLEKSRLEAQVSELQTSMSRLMLVVEKSFLMGYLGARIATDAHNVEKSRREEINDEANRLLVKALVEKFGY</sequence>
<proteinExistence type="predicted"/>
<evidence type="ECO:0000313" key="2">
    <source>
        <dbReference type="Proteomes" id="UP000252458"/>
    </source>
</evidence>
<protein>
    <recommendedName>
        <fullName evidence="3">Ribbon-helix-helix protein, CopG family</fullName>
    </recommendedName>
</protein>
<dbReference type="AlphaFoldDB" id="A0A365QGJ7"/>
<evidence type="ECO:0008006" key="3">
    <source>
        <dbReference type="Google" id="ProtNLM"/>
    </source>
</evidence>
<gene>
    <name evidence="1" type="ORF">DPV79_40135</name>
</gene>
<dbReference type="Proteomes" id="UP000252458">
    <property type="component" value="Unassembled WGS sequence"/>
</dbReference>
<dbReference type="RefSeq" id="WP_113048015.1">
    <property type="nucleotide sequence ID" value="NZ_QMFZ01000073.1"/>
</dbReference>